<accession>A0ACC1B1B3</accession>
<protein>
    <submittedName>
        <fullName evidence="1">Uncharacterized protein</fullName>
    </submittedName>
</protein>
<dbReference type="EMBL" id="CM047903">
    <property type="protein sequence ID" value="KAJ0092741.1"/>
    <property type="molecule type" value="Genomic_DNA"/>
</dbReference>
<sequence length="92" mass="10776">MWFMFRTSGEEQEKAKKDTLEMLKIVEEIGLRDFKEKKFFGGDKINLVDIAFCGFAHWLGVIEDVVGMKLLEAEKFPRLYAWIKKFQGSSSY</sequence>
<evidence type="ECO:0000313" key="2">
    <source>
        <dbReference type="Proteomes" id="UP001164250"/>
    </source>
</evidence>
<organism evidence="1 2">
    <name type="scientific">Pistacia atlantica</name>
    <dbReference type="NCBI Taxonomy" id="434234"/>
    <lineage>
        <taxon>Eukaryota</taxon>
        <taxon>Viridiplantae</taxon>
        <taxon>Streptophyta</taxon>
        <taxon>Embryophyta</taxon>
        <taxon>Tracheophyta</taxon>
        <taxon>Spermatophyta</taxon>
        <taxon>Magnoliopsida</taxon>
        <taxon>eudicotyledons</taxon>
        <taxon>Gunneridae</taxon>
        <taxon>Pentapetalae</taxon>
        <taxon>rosids</taxon>
        <taxon>malvids</taxon>
        <taxon>Sapindales</taxon>
        <taxon>Anacardiaceae</taxon>
        <taxon>Pistacia</taxon>
    </lineage>
</organism>
<proteinExistence type="predicted"/>
<evidence type="ECO:0000313" key="1">
    <source>
        <dbReference type="EMBL" id="KAJ0092741.1"/>
    </source>
</evidence>
<keyword evidence="2" id="KW-1185">Reference proteome</keyword>
<reference evidence="2" key="1">
    <citation type="journal article" date="2023" name="G3 (Bethesda)">
        <title>Genome assembly and association tests identify interacting loci associated with vigor, precocity, and sex in interspecific pistachio rootstocks.</title>
        <authorList>
            <person name="Palmer W."/>
            <person name="Jacygrad E."/>
            <person name="Sagayaradj S."/>
            <person name="Cavanaugh K."/>
            <person name="Han R."/>
            <person name="Bertier L."/>
            <person name="Beede B."/>
            <person name="Kafkas S."/>
            <person name="Golino D."/>
            <person name="Preece J."/>
            <person name="Michelmore R."/>
        </authorList>
    </citation>
    <scope>NUCLEOTIDE SEQUENCE [LARGE SCALE GENOMIC DNA]</scope>
</reference>
<name>A0ACC1B1B3_9ROSI</name>
<comment type="caution">
    <text evidence="1">The sequence shown here is derived from an EMBL/GenBank/DDBJ whole genome shotgun (WGS) entry which is preliminary data.</text>
</comment>
<dbReference type="Proteomes" id="UP001164250">
    <property type="component" value="Chromosome 7"/>
</dbReference>
<gene>
    <name evidence="1" type="ORF">Patl1_25809</name>
</gene>